<dbReference type="AlphaFoldDB" id="A0A7J6D7H2"/>
<comment type="caution">
    <text evidence="1">The sequence shown here is derived from an EMBL/GenBank/DDBJ whole genome shotgun (WGS) entry which is preliminary data.</text>
</comment>
<dbReference type="EMBL" id="JAAMOB010000003">
    <property type="protein sequence ID" value="KAF4115226.1"/>
    <property type="molecule type" value="Genomic_DNA"/>
</dbReference>
<protein>
    <submittedName>
        <fullName evidence="1">Uncharacterized protein</fullName>
    </submittedName>
</protein>
<evidence type="ECO:0000313" key="2">
    <source>
        <dbReference type="Proteomes" id="UP000579812"/>
    </source>
</evidence>
<proteinExistence type="predicted"/>
<organism evidence="1 2">
    <name type="scientific">Onychostoma macrolepis</name>
    <dbReference type="NCBI Taxonomy" id="369639"/>
    <lineage>
        <taxon>Eukaryota</taxon>
        <taxon>Metazoa</taxon>
        <taxon>Chordata</taxon>
        <taxon>Craniata</taxon>
        <taxon>Vertebrata</taxon>
        <taxon>Euteleostomi</taxon>
        <taxon>Actinopterygii</taxon>
        <taxon>Neopterygii</taxon>
        <taxon>Teleostei</taxon>
        <taxon>Ostariophysi</taxon>
        <taxon>Cypriniformes</taxon>
        <taxon>Cyprinidae</taxon>
        <taxon>Acrossocheilinae</taxon>
        <taxon>Onychostoma</taxon>
    </lineage>
</organism>
<evidence type="ECO:0000313" key="1">
    <source>
        <dbReference type="EMBL" id="KAF4115226.1"/>
    </source>
</evidence>
<dbReference type="Proteomes" id="UP000579812">
    <property type="component" value="Unassembled WGS sequence"/>
</dbReference>
<keyword evidence="2" id="KW-1185">Reference proteome</keyword>
<reference evidence="1 2" key="1">
    <citation type="submission" date="2020-04" db="EMBL/GenBank/DDBJ databases">
        <title>Chromosome-level genome assembly of a cyprinid fish Onychostoma macrolepis by integration of Nanopore Sequencing, Bionano and Hi-C technology.</title>
        <authorList>
            <person name="Wang D."/>
        </authorList>
    </citation>
    <scope>NUCLEOTIDE SEQUENCE [LARGE SCALE GENOMIC DNA]</scope>
    <source>
        <strain evidence="1">SWU-2019</strain>
        <tissue evidence="1">Muscle</tissue>
    </source>
</reference>
<name>A0A7J6D7H2_9TELE</name>
<accession>A0A7J6D7H2</accession>
<sequence>METQDVLHLLSHWTKTLKSEHRLSLSSQAGGLEHGRICGCLKAGDSGLGICYCLFPHRPEEWTRELERTHGLELALERTHGLELALEWALEQTHGLVRVLDQICGL</sequence>
<gene>
    <name evidence="1" type="ORF">G5714_002715</name>
</gene>